<comment type="caution">
    <text evidence="3">The sequence shown here is derived from an EMBL/GenBank/DDBJ whole genome shotgun (WGS) entry which is preliminary data.</text>
</comment>
<evidence type="ECO:0000313" key="3">
    <source>
        <dbReference type="EMBL" id="CAJ2499892.1"/>
    </source>
</evidence>
<accession>A0AAI8YCQ0</accession>
<proteinExistence type="predicted"/>
<dbReference type="Pfam" id="PF23232">
    <property type="entry name" value="AAA_lid_13"/>
    <property type="match status" value="1"/>
</dbReference>
<gene>
    <name evidence="3" type="ORF">KHLLAP_LOCUS360</name>
</gene>
<evidence type="ECO:0000313" key="4">
    <source>
        <dbReference type="Proteomes" id="UP001295740"/>
    </source>
</evidence>
<feature type="domain" description="AAA+ ATPase lid" evidence="2">
    <location>
        <begin position="1"/>
        <end position="67"/>
    </location>
</feature>
<reference evidence="3" key="1">
    <citation type="submission" date="2023-10" db="EMBL/GenBank/DDBJ databases">
        <authorList>
            <person name="Hackl T."/>
        </authorList>
    </citation>
    <scope>NUCLEOTIDE SEQUENCE</scope>
</reference>
<dbReference type="Proteomes" id="UP001295740">
    <property type="component" value="Unassembled WGS sequence"/>
</dbReference>
<name>A0AAI8YCQ0_9PEZI</name>
<dbReference type="EMBL" id="CAUWAG010000003">
    <property type="protein sequence ID" value="CAJ2499892.1"/>
    <property type="molecule type" value="Genomic_DNA"/>
</dbReference>
<organism evidence="3 4">
    <name type="scientific">Anthostomella pinea</name>
    <dbReference type="NCBI Taxonomy" id="933095"/>
    <lineage>
        <taxon>Eukaryota</taxon>
        <taxon>Fungi</taxon>
        <taxon>Dikarya</taxon>
        <taxon>Ascomycota</taxon>
        <taxon>Pezizomycotina</taxon>
        <taxon>Sordariomycetes</taxon>
        <taxon>Xylariomycetidae</taxon>
        <taxon>Xylariales</taxon>
        <taxon>Xylariaceae</taxon>
        <taxon>Anthostomella</taxon>
    </lineage>
</organism>
<protein>
    <submittedName>
        <fullName evidence="3">Uu.00g027450.m01.CDS01</fullName>
    </submittedName>
</protein>
<feature type="region of interest" description="Disordered" evidence="1">
    <location>
        <begin position="71"/>
        <end position="91"/>
    </location>
</feature>
<keyword evidence="4" id="KW-1185">Reference proteome</keyword>
<sequence length="91" mass="10469">MQRIGWNGREIRNAFQTAVALCEYEFSVKEAESKKPGGIPVLKPQHFEEVCGIALQFKEYLKVTHNNKDESQRVANLQERAPNEDLGKYMD</sequence>
<evidence type="ECO:0000256" key="1">
    <source>
        <dbReference type="SAM" id="MobiDB-lite"/>
    </source>
</evidence>
<dbReference type="InterPro" id="IPR056599">
    <property type="entry name" value="AAA_lid_fung"/>
</dbReference>
<dbReference type="AlphaFoldDB" id="A0AAI8YCQ0"/>
<evidence type="ECO:0000259" key="2">
    <source>
        <dbReference type="Pfam" id="PF23232"/>
    </source>
</evidence>
<feature type="compositionally biased region" description="Basic and acidic residues" evidence="1">
    <location>
        <begin position="81"/>
        <end position="91"/>
    </location>
</feature>